<evidence type="ECO:0000256" key="3">
    <source>
        <dbReference type="ARBA" id="ARBA00010418"/>
    </source>
</evidence>
<dbReference type="AlphaFoldDB" id="A0A7J7LE05"/>
<dbReference type="FunFam" id="2.60.40.1120:FF:000033">
    <property type="entry name" value="Rhamnogalacturonate lyase B"/>
    <property type="match status" value="1"/>
</dbReference>
<evidence type="ECO:0000256" key="6">
    <source>
        <dbReference type="ARBA" id="ARBA00022729"/>
    </source>
</evidence>
<dbReference type="Gene3D" id="2.60.40.1120">
    <property type="entry name" value="Carboxypeptidase-like, regulatory domain"/>
    <property type="match status" value="1"/>
</dbReference>
<feature type="chain" id="PRO_5029681966" description="rhamnogalacturonan endolyase" evidence="8">
    <location>
        <begin position="30"/>
        <end position="695"/>
    </location>
</feature>
<evidence type="ECO:0000259" key="10">
    <source>
        <dbReference type="Pfam" id="PF14686"/>
    </source>
</evidence>
<dbReference type="EC" id="4.2.2.23" evidence="4"/>
<gene>
    <name evidence="11" type="ORF">GIB67_042276</name>
</gene>
<comment type="catalytic activity">
    <reaction evidence="1">
        <text>Endotype eliminative cleavage of L-alpha-rhamnopyranosyl-(1-&gt;4)-alpha-D-galactopyranosyluronic acid bonds of rhamnogalacturonan I domains in ramified hairy regions of pectin leaving L-rhamnopyranose at the reducing end and 4-deoxy-4,5-unsaturated D-galactopyranosyluronic acid at the non-reducing end.</text>
        <dbReference type="EC" id="4.2.2.23"/>
    </reaction>
</comment>
<keyword evidence="6 8" id="KW-0732">Signal</keyword>
<evidence type="ECO:0000256" key="4">
    <source>
        <dbReference type="ARBA" id="ARBA00012437"/>
    </source>
</evidence>
<comment type="subcellular location">
    <subcellularLocation>
        <location evidence="2">Secreted</location>
    </subcellularLocation>
</comment>
<evidence type="ECO:0000259" key="9">
    <source>
        <dbReference type="Pfam" id="PF14683"/>
    </source>
</evidence>
<dbReference type="Gene3D" id="2.60.120.260">
    <property type="entry name" value="Galactose-binding domain-like"/>
    <property type="match status" value="1"/>
</dbReference>
<dbReference type="PANTHER" id="PTHR32018:SF6">
    <property type="entry name" value="RHAMNOGALACTURONAN ENDOLYASE"/>
    <property type="match status" value="1"/>
</dbReference>
<dbReference type="CDD" id="cd10316">
    <property type="entry name" value="RGL4_M"/>
    <property type="match status" value="1"/>
</dbReference>
<keyword evidence="12" id="KW-1185">Reference proteome</keyword>
<feature type="signal peptide" evidence="8">
    <location>
        <begin position="1"/>
        <end position="29"/>
    </location>
</feature>
<organism evidence="11 12">
    <name type="scientific">Kingdonia uniflora</name>
    <dbReference type="NCBI Taxonomy" id="39325"/>
    <lineage>
        <taxon>Eukaryota</taxon>
        <taxon>Viridiplantae</taxon>
        <taxon>Streptophyta</taxon>
        <taxon>Embryophyta</taxon>
        <taxon>Tracheophyta</taxon>
        <taxon>Spermatophyta</taxon>
        <taxon>Magnoliopsida</taxon>
        <taxon>Ranunculales</taxon>
        <taxon>Circaeasteraceae</taxon>
        <taxon>Kingdonia</taxon>
    </lineage>
</organism>
<feature type="domain" description="Rhamnogalacturonan lyase" evidence="9">
    <location>
        <begin position="487"/>
        <end position="683"/>
    </location>
</feature>
<protein>
    <recommendedName>
        <fullName evidence="4">rhamnogalacturonan endolyase</fullName>
        <ecNumber evidence="4">4.2.2.23</ecNumber>
    </recommendedName>
</protein>
<evidence type="ECO:0000256" key="7">
    <source>
        <dbReference type="ARBA" id="ARBA00023239"/>
    </source>
</evidence>
<dbReference type="EMBL" id="JACGCM010002347">
    <property type="protein sequence ID" value="KAF6140863.1"/>
    <property type="molecule type" value="Genomic_DNA"/>
</dbReference>
<feature type="domain" description="Rhamnogalacturonan lyase" evidence="10">
    <location>
        <begin position="401"/>
        <end position="474"/>
    </location>
</feature>
<dbReference type="InterPro" id="IPR029413">
    <property type="entry name" value="RG-lyase_II"/>
</dbReference>
<comment type="similarity">
    <text evidence="3">Belongs to the polysaccharide lyase 4 family.</text>
</comment>
<dbReference type="GO" id="GO:0030246">
    <property type="term" value="F:carbohydrate binding"/>
    <property type="evidence" value="ECO:0007669"/>
    <property type="project" value="InterPro"/>
</dbReference>
<dbReference type="InterPro" id="IPR014718">
    <property type="entry name" value="GH-type_carb-bd"/>
</dbReference>
<dbReference type="PANTHER" id="PTHR32018">
    <property type="entry name" value="RHAMNOGALACTURONATE LYASE FAMILY PROTEIN"/>
    <property type="match status" value="1"/>
</dbReference>
<keyword evidence="5" id="KW-0964">Secreted</keyword>
<dbReference type="InterPro" id="IPR029411">
    <property type="entry name" value="RG-lyase_III"/>
</dbReference>
<dbReference type="GO" id="GO:0005975">
    <property type="term" value="P:carbohydrate metabolic process"/>
    <property type="evidence" value="ECO:0007669"/>
    <property type="project" value="InterPro"/>
</dbReference>
<dbReference type="InterPro" id="IPR011013">
    <property type="entry name" value="Gal_mutarotase_sf_dom"/>
</dbReference>
<dbReference type="GO" id="GO:0102210">
    <property type="term" value="F:rhamnogalacturonan endolyase activity"/>
    <property type="evidence" value="ECO:0007669"/>
    <property type="project" value="UniProtKB-EC"/>
</dbReference>
<dbReference type="Pfam" id="PF06045">
    <property type="entry name" value="Rhamnogal_lyase"/>
    <property type="match status" value="1"/>
</dbReference>
<dbReference type="CDD" id="cd10320">
    <property type="entry name" value="RGL4_N"/>
    <property type="match status" value="1"/>
</dbReference>
<dbReference type="Pfam" id="PF14683">
    <property type="entry name" value="CBM-like"/>
    <property type="match status" value="1"/>
</dbReference>
<dbReference type="Pfam" id="PF14686">
    <property type="entry name" value="fn3_3"/>
    <property type="match status" value="1"/>
</dbReference>
<dbReference type="GO" id="GO:0005576">
    <property type="term" value="C:extracellular region"/>
    <property type="evidence" value="ECO:0007669"/>
    <property type="project" value="UniProtKB-SubCell"/>
</dbReference>
<dbReference type="SUPFAM" id="SSF74650">
    <property type="entry name" value="Galactose mutarotase-like"/>
    <property type="match status" value="1"/>
</dbReference>
<name>A0A7J7LE05_9MAGN</name>
<evidence type="ECO:0000313" key="12">
    <source>
        <dbReference type="Proteomes" id="UP000541444"/>
    </source>
</evidence>
<dbReference type="Gene3D" id="2.70.98.10">
    <property type="match status" value="1"/>
</dbReference>
<reference evidence="11 12" key="1">
    <citation type="journal article" date="2020" name="IScience">
        <title>Genome Sequencing of the Endangered Kingdonia uniflora (Circaeasteraceae, Ranunculales) Reveals Potential Mechanisms of Evolutionary Specialization.</title>
        <authorList>
            <person name="Sun Y."/>
            <person name="Deng T."/>
            <person name="Zhang A."/>
            <person name="Moore M.J."/>
            <person name="Landis J.B."/>
            <person name="Lin N."/>
            <person name="Zhang H."/>
            <person name="Zhang X."/>
            <person name="Huang J."/>
            <person name="Zhang X."/>
            <person name="Sun H."/>
            <person name="Wang H."/>
        </authorList>
    </citation>
    <scope>NUCLEOTIDE SEQUENCE [LARGE SCALE GENOMIC DNA]</scope>
    <source>
        <strain evidence="11">TB1705</strain>
        <tissue evidence="11">Leaf</tissue>
    </source>
</reference>
<evidence type="ECO:0000256" key="2">
    <source>
        <dbReference type="ARBA" id="ARBA00004613"/>
    </source>
</evidence>
<sequence length="695" mass="79056">MMMGGKRLSVSSLGAWFCIFLLAVRVEQSFQLQDGILNRKFLGVSHSSSSNSNYAVQLQIQDKHVILDNGLVQITFTKPGGVVSVIKYNGIENLLDGHEKKDRRGYWDLEWSRIGQRGRYDHAVGTEFKVIKESPEQVELSFTVRWNPSNGNSFALNIDKRFIMMRGSSGFYAYGIYERLPGWPAFDLGNSRLAFKLNTAKFHYMAISDDRQRIMPTPQDRSSGQRLNYPEAVLLTNPSNPDLKGEVDDKYQYSCENKDNRVHGWISNTNQSVGFWMITPSDEFRTGGPLKQDLTSHAGPTTLAVFSSSHYAGWDAVDLRFVNGEPWKKVYGPVFIYLNSVSNNQNAHKTLWNDAKDQMRTEVQSWPYSFPVSDDYPSSNQRGTVSGRLLVQDNQEFTFANAAYVGLAPPGQAGSWQTQGKGYQFWVKTNEEGYFTISNVREGDYNLNAWVPGFIGDFKRDGDITITAGCDINLGDLVFRPPRNGPTLWEIGIPDRSAKEFYIPDPNPRYINKLFVSQTSNSEPSSSSNKFRQYGLWERYTELYPYQDLIYRIGVSDYRNDWFFAHVTRNAGNSFQPSTWQVAFPLANVNYLGTYTLRLAFASATNADLHVRVNNPQADGRRFKVGLTGRDNAIARHGIHGLYWLFHFEIPGYLLVRGTNTLYITQSRCTSPFTGIMYDYLRLEGPSGYHFKKSR</sequence>
<evidence type="ECO:0000256" key="8">
    <source>
        <dbReference type="SAM" id="SignalP"/>
    </source>
</evidence>
<accession>A0A7J7LE05</accession>
<keyword evidence="7" id="KW-0456">Lyase</keyword>
<evidence type="ECO:0000256" key="1">
    <source>
        <dbReference type="ARBA" id="ARBA00001324"/>
    </source>
</evidence>
<dbReference type="Proteomes" id="UP000541444">
    <property type="component" value="Unassembled WGS sequence"/>
</dbReference>
<proteinExistence type="inferred from homology"/>
<dbReference type="InterPro" id="IPR051850">
    <property type="entry name" value="Polysacch_Lyase_4"/>
</dbReference>
<comment type="caution">
    <text evidence="11">The sequence shown here is derived from an EMBL/GenBank/DDBJ whole genome shotgun (WGS) entry which is preliminary data.</text>
</comment>
<dbReference type="InterPro" id="IPR013784">
    <property type="entry name" value="Carb-bd-like_fold"/>
</dbReference>
<dbReference type="SUPFAM" id="SSF49785">
    <property type="entry name" value="Galactose-binding domain-like"/>
    <property type="match status" value="1"/>
</dbReference>
<dbReference type="InterPro" id="IPR008979">
    <property type="entry name" value="Galactose-bd-like_sf"/>
</dbReference>
<dbReference type="OrthoDB" id="2130367at2759"/>
<evidence type="ECO:0000313" key="11">
    <source>
        <dbReference type="EMBL" id="KAF6140863.1"/>
    </source>
</evidence>
<dbReference type="InterPro" id="IPR010325">
    <property type="entry name" value="Rhamnogal_lyase"/>
</dbReference>
<dbReference type="SUPFAM" id="SSF49452">
    <property type="entry name" value="Starch-binding domain-like"/>
    <property type="match status" value="1"/>
</dbReference>
<evidence type="ECO:0000256" key="5">
    <source>
        <dbReference type="ARBA" id="ARBA00022525"/>
    </source>
</evidence>
<dbReference type="CDD" id="cd10317">
    <property type="entry name" value="RGL4_C"/>
    <property type="match status" value="1"/>
</dbReference>